<dbReference type="Pfam" id="PF09261">
    <property type="entry name" value="Alpha-mann_mid"/>
    <property type="match status" value="1"/>
</dbReference>
<dbReference type="SUPFAM" id="SSF88713">
    <property type="entry name" value="Glycoside hydrolase/deacetylase"/>
    <property type="match status" value="1"/>
</dbReference>
<dbReference type="AlphaFoldDB" id="A0A6N9Q4W2"/>
<dbReference type="InterPro" id="IPR011330">
    <property type="entry name" value="Glyco_hydro/deAcase_b/a-brl"/>
</dbReference>
<keyword evidence="4" id="KW-0326">Glycosidase</keyword>
<dbReference type="SMART" id="SM00872">
    <property type="entry name" value="Alpha-mann_mid"/>
    <property type="match status" value="1"/>
</dbReference>
<evidence type="ECO:0000256" key="3">
    <source>
        <dbReference type="ARBA" id="ARBA00022801"/>
    </source>
</evidence>
<dbReference type="SUPFAM" id="SSF88688">
    <property type="entry name" value="Families 57/38 glycoside transferase middle domain"/>
    <property type="match status" value="1"/>
</dbReference>
<evidence type="ECO:0000256" key="1">
    <source>
        <dbReference type="ARBA" id="ARBA00009792"/>
    </source>
</evidence>
<dbReference type="GO" id="GO:0030246">
    <property type="term" value="F:carbohydrate binding"/>
    <property type="evidence" value="ECO:0007669"/>
    <property type="project" value="InterPro"/>
</dbReference>
<protein>
    <submittedName>
        <fullName evidence="6">Alpha-mannosidase</fullName>
    </submittedName>
</protein>
<dbReference type="InterPro" id="IPR041147">
    <property type="entry name" value="GH38_C"/>
</dbReference>
<dbReference type="PANTHER" id="PTHR46017:SF2">
    <property type="entry name" value="MANNOSYLGLYCERATE HYDROLASE"/>
    <property type="match status" value="1"/>
</dbReference>
<dbReference type="OrthoDB" id="9764050at2"/>
<dbReference type="InterPro" id="IPR011013">
    <property type="entry name" value="Gal_mutarotase_sf_dom"/>
</dbReference>
<accession>A0A6N9Q4W2</accession>
<dbReference type="Pfam" id="PF18438">
    <property type="entry name" value="Glyco_hydro_38"/>
    <property type="match status" value="1"/>
</dbReference>
<dbReference type="CDD" id="cd10814">
    <property type="entry name" value="GH38N_AMII_SpGH38_like"/>
    <property type="match status" value="1"/>
</dbReference>
<dbReference type="Gene3D" id="2.60.40.2210">
    <property type="match status" value="1"/>
</dbReference>
<sequence length="908" mass="104470">MEKKLTAHIISHSHWDREWYMPFEKHRYDLVKLIDLLLDLFQIDSQFKSFHLDGQTVLLEDYLEVRPDRKQELMQAIQDKKIYIGPWYVLQDAFLTSSEANVRNLLYGLQDSKQYGVMTKLGYFPDTFGIYGQAPQLLKQAGIETAAFGRGVKPTGFNNTVGEMQSYESPFSEMNWLSPDGSSVLGILFANWYSNGNEIPADEDVKLFWDKKLNAAQKYASTPHLLFMNGCDHQPVQKDIGEAIEKAKELYPNIEFVHSNFDDYIRAIHEHLPENLQSIHGELRNQRTDGWSTLVNTASSRIYLKQMNQECQSLLEKAAEPLSVMAYSLGFEYPHHYLRYAWKTLMQNHPHDSICGCSVDEVHREMVTRFEKAKQTTEMIIDDKTAEIVANIHTNHLNYAENSVPLVVFNASGKKRNKVITKVIEFEKIYFEDMPYEQIPDYLQTKPLPKLNITDSNGIVQLSEIKDKGVKFGYDLPDDGFRKAYFAKIIEVQFMAKELPGLGYSTYYVTDVKMDDHHTTEQNILTSDRELENEFVHIDIHNNGSYTLTHKETGKVFHQLGIYENTGDIGNEYMFKKAQDDSLTTEQLVADITVIENNPLRAAVEIVHNWEIPKCAAESFEQEKLKLTWHKNRTSGRSDETTVIQIRTRLTLDKKAKGPHIKALIHNSAKDHRIRVLYPTNLDSSQHYADSIFEVVKRNNQPEIDWENPNFDHHQQAFISVSDENQGLTIGNKGLNEYEVLPQKNTIAVTILRSVSELGDWGVFPTPEAQCLGENTAEWTIIPHIGDVVTSQIAQQMYEYQSPLIVVQTDMHNGDLPKEKSFLQWQGQSLALTSVKLAEESNDIMTRWFNTSDKNVNLTATFEDTSSHFHSNIVEEKYSVHEGNEIKKSVKPYEIITLGWGMEKRRER</sequence>
<evidence type="ECO:0000259" key="5">
    <source>
        <dbReference type="SMART" id="SM00872"/>
    </source>
</evidence>
<dbReference type="InterPro" id="IPR011682">
    <property type="entry name" value="Glyco_hydro_38_C"/>
</dbReference>
<dbReference type="Gene3D" id="2.70.98.30">
    <property type="entry name" value="Golgi alpha-mannosidase II, domain 4"/>
    <property type="match status" value="1"/>
</dbReference>
<dbReference type="Proteomes" id="UP000448943">
    <property type="component" value="Unassembled WGS sequence"/>
</dbReference>
<proteinExistence type="inferred from homology"/>
<keyword evidence="7" id="KW-1185">Reference proteome</keyword>
<dbReference type="GO" id="GO:0006013">
    <property type="term" value="P:mannose metabolic process"/>
    <property type="evidence" value="ECO:0007669"/>
    <property type="project" value="InterPro"/>
</dbReference>
<dbReference type="Gene3D" id="3.20.110.10">
    <property type="entry name" value="Glycoside hydrolase 38, N terminal domain"/>
    <property type="match status" value="1"/>
</dbReference>
<organism evidence="6 7">
    <name type="scientific">Chengkuizengella marina</name>
    <dbReference type="NCBI Taxonomy" id="2507566"/>
    <lineage>
        <taxon>Bacteria</taxon>
        <taxon>Bacillati</taxon>
        <taxon>Bacillota</taxon>
        <taxon>Bacilli</taxon>
        <taxon>Bacillales</taxon>
        <taxon>Paenibacillaceae</taxon>
        <taxon>Chengkuizengella</taxon>
    </lineage>
</organism>
<evidence type="ECO:0000256" key="4">
    <source>
        <dbReference type="ARBA" id="ARBA00023295"/>
    </source>
</evidence>
<dbReference type="GO" id="GO:0009313">
    <property type="term" value="P:oligosaccharide catabolic process"/>
    <property type="evidence" value="ECO:0007669"/>
    <property type="project" value="TreeGrafter"/>
</dbReference>
<dbReference type="Gene3D" id="2.60.40.2220">
    <property type="match status" value="1"/>
</dbReference>
<dbReference type="Pfam" id="PF17677">
    <property type="entry name" value="Glyco_hydro38C2"/>
    <property type="match status" value="1"/>
</dbReference>
<dbReference type="GO" id="GO:0004559">
    <property type="term" value="F:alpha-mannosidase activity"/>
    <property type="evidence" value="ECO:0007669"/>
    <property type="project" value="InterPro"/>
</dbReference>
<dbReference type="SUPFAM" id="SSF74650">
    <property type="entry name" value="Galactose mutarotase-like"/>
    <property type="match status" value="1"/>
</dbReference>
<evidence type="ECO:0000313" key="6">
    <source>
        <dbReference type="EMBL" id="NBI29791.1"/>
    </source>
</evidence>
<reference evidence="6 7" key="1">
    <citation type="submission" date="2019-01" db="EMBL/GenBank/DDBJ databases">
        <title>Chengkuizengella sp. nov., isolated from deep-sea sediment of East Pacific Ocean.</title>
        <authorList>
            <person name="Yang J."/>
            <person name="Lai Q."/>
            <person name="Shao Z."/>
        </authorList>
    </citation>
    <scope>NUCLEOTIDE SEQUENCE [LARGE SCALE GENOMIC DNA]</scope>
    <source>
        <strain evidence="6 7">YPA3-1-1</strain>
    </source>
</reference>
<evidence type="ECO:0000256" key="2">
    <source>
        <dbReference type="ARBA" id="ARBA00022723"/>
    </source>
</evidence>
<evidence type="ECO:0000313" key="7">
    <source>
        <dbReference type="Proteomes" id="UP000448943"/>
    </source>
</evidence>
<dbReference type="GO" id="GO:0046872">
    <property type="term" value="F:metal ion binding"/>
    <property type="evidence" value="ECO:0007669"/>
    <property type="project" value="UniProtKB-KW"/>
</dbReference>
<dbReference type="RefSeq" id="WP_160646602.1">
    <property type="nucleotide sequence ID" value="NZ_SIJB01000028.1"/>
</dbReference>
<dbReference type="InterPro" id="IPR041509">
    <property type="entry name" value="GH38_beta-1"/>
</dbReference>
<dbReference type="InterPro" id="IPR015341">
    <property type="entry name" value="Glyco_hydro_38_cen"/>
</dbReference>
<dbReference type="PANTHER" id="PTHR46017">
    <property type="entry name" value="ALPHA-MANNOSIDASE 2C1"/>
    <property type="match status" value="1"/>
</dbReference>
<gene>
    <name evidence="6" type="ORF">ERL59_12570</name>
</gene>
<dbReference type="InterPro" id="IPR027291">
    <property type="entry name" value="Glyco_hydro_38_N_sf"/>
</dbReference>
<name>A0A6N9Q4W2_9BACL</name>
<dbReference type="InterPro" id="IPR028995">
    <property type="entry name" value="Glyco_hydro_57/38_cen_sf"/>
</dbReference>
<comment type="caution">
    <text evidence="6">The sequence shown here is derived from an EMBL/GenBank/DDBJ whole genome shotgun (WGS) entry which is preliminary data.</text>
</comment>
<dbReference type="InterPro" id="IPR037094">
    <property type="entry name" value="Glyco_hydro_38_cen_sf"/>
</dbReference>
<dbReference type="Pfam" id="PF01074">
    <property type="entry name" value="Glyco_hydro_38N"/>
    <property type="match status" value="1"/>
</dbReference>
<keyword evidence="2" id="KW-0479">Metal-binding</keyword>
<dbReference type="InterPro" id="IPR000602">
    <property type="entry name" value="Glyco_hydro_38_N"/>
</dbReference>
<keyword evidence="3" id="KW-0378">Hydrolase</keyword>
<comment type="similarity">
    <text evidence="1">Belongs to the glycosyl hydrolase 38 family.</text>
</comment>
<dbReference type="EMBL" id="SIJB01000028">
    <property type="protein sequence ID" value="NBI29791.1"/>
    <property type="molecule type" value="Genomic_DNA"/>
</dbReference>
<dbReference type="Gene3D" id="1.20.1270.50">
    <property type="entry name" value="Glycoside hydrolase family 38, central domain"/>
    <property type="match status" value="1"/>
</dbReference>
<feature type="domain" description="Glycoside hydrolase family 38 central" evidence="5">
    <location>
        <begin position="297"/>
        <end position="370"/>
    </location>
</feature>
<dbReference type="Pfam" id="PF07748">
    <property type="entry name" value="Glyco_hydro_38C"/>
    <property type="match status" value="1"/>
</dbReference>